<reference evidence="1" key="1">
    <citation type="journal article" date="2013" name="Nat. Commun.">
        <title>Whole-genome sequencing of Oryza brachyantha reveals mechanisms underlying Oryza genome evolution.</title>
        <authorList>
            <person name="Chen J."/>
            <person name="Huang Q."/>
            <person name="Gao D."/>
            <person name="Wang J."/>
            <person name="Lang Y."/>
            <person name="Liu T."/>
            <person name="Li B."/>
            <person name="Bai Z."/>
            <person name="Luis Goicoechea J."/>
            <person name="Liang C."/>
            <person name="Chen C."/>
            <person name="Zhang W."/>
            <person name="Sun S."/>
            <person name="Liao Y."/>
            <person name="Zhang X."/>
            <person name="Yang L."/>
            <person name="Song C."/>
            <person name="Wang M."/>
            <person name="Shi J."/>
            <person name="Liu G."/>
            <person name="Liu J."/>
            <person name="Zhou H."/>
            <person name="Zhou W."/>
            <person name="Yu Q."/>
            <person name="An N."/>
            <person name="Chen Y."/>
            <person name="Cai Q."/>
            <person name="Wang B."/>
            <person name="Liu B."/>
            <person name="Min J."/>
            <person name="Huang Y."/>
            <person name="Wu H."/>
            <person name="Li Z."/>
            <person name="Zhang Y."/>
            <person name="Yin Y."/>
            <person name="Song W."/>
            <person name="Jiang J."/>
            <person name="Jackson S.A."/>
            <person name="Wing R.A."/>
            <person name="Wang J."/>
            <person name="Chen M."/>
        </authorList>
    </citation>
    <scope>NUCLEOTIDE SEQUENCE [LARGE SCALE GENOMIC DNA]</scope>
    <source>
        <strain evidence="1">cv. IRGC 101232</strain>
    </source>
</reference>
<keyword evidence="2" id="KW-1185">Reference proteome</keyword>
<evidence type="ECO:0000313" key="2">
    <source>
        <dbReference type="Proteomes" id="UP000006038"/>
    </source>
</evidence>
<accession>J3LRH0</accession>
<name>J3LRH0_ORYBR</name>
<dbReference type="Proteomes" id="UP000006038">
    <property type="component" value="Chromosome 3"/>
</dbReference>
<dbReference type="EnsemblPlants" id="OB03G36460.1">
    <property type="protein sequence ID" value="OB03G36460.1"/>
    <property type="gene ID" value="OB03G36460"/>
</dbReference>
<proteinExistence type="predicted"/>
<evidence type="ECO:0000313" key="1">
    <source>
        <dbReference type="EnsemblPlants" id="OB03G36460.1"/>
    </source>
</evidence>
<protein>
    <submittedName>
        <fullName evidence="1">Uncharacterized protein</fullName>
    </submittedName>
</protein>
<reference evidence="1" key="2">
    <citation type="submission" date="2013-04" db="UniProtKB">
        <authorList>
            <consortium name="EnsemblPlants"/>
        </authorList>
    </citation>
    <scope>IDENTIFICATION</scope>
</reference>
<dbReference type="Gramene" id="OB03G36460.1">
    <property type="protein sequence ID" value="OB03G36460.1"/>
    <property type="gene ID" value="OB03G36460"/>
</dbReference>
<organism evidence="1">
    <name type="scientific">Oryza brachyantha</name>
    <name type="common">malo sina</name>
    <dbReference type="NCBI Taxonomy" id="4533"/>
    <lineage>
        <taxon>Eukaryota</taxon>
        <taxon>Viridiplantae</taxon>
        <taxon>Streptophyta</taxon>
        <taxon>Embryophyta</taxon>
        <taxon>Tracheophyta</taxon>
        <taxon>Spermatophyta</taxon>
        <taxon>Magnoliopsida</taxon>
        <taxon>Liliopsida</taxon>
        <taxon>Poales</taxon>
        <taxon>Poaceae</taxon>
        <taxon>BOP clade</taxon>
        <taxon>Oryzoideae</taxon>
        <taxon>Oryzeae</taxon>
        <taxon>Oryzinae</taxon>
        <taxon>Oryza</taxon>
    </lineage>
</organism>
<dbReference type="HOGENOM" id="CLU_2907697_0_0_1"/>
<sequence length="62" mass="7174">MILSPFFARCGARRHDCHEGSWMQLLRVMNCYLLGTLSLARFNSPLCYNGWKCCIIKALSYI</sequence>
<dbReference type="AlphaFoldDB" id="J3LRH0"/>